<keyword evidence="5 8" id="KW-0249">Electron transport</keyword>
<keyword evidence="11" id="KW-1185">Reference proteome</keyword>
<dbReference type="PROSITE" id="PS51318">
    <property type="entry name" value="TAT"/>
    <property type="match status" value="1"/>
</dbReference>
<evidence type="ECO:0000259" key="9">
    <source>
        <dbReference type="PROSITE" id="PS51373"/>
    </source>
</evidence>
<evidence type="ECO:0000313" key="10">
    <source>
        <dbReference type="EMBL" id="GLQ95001.1"/>
    </source>
</evidence>
<dbReference type="PROSITE" id="PS51257">
    <property type="entry name" value="PROKAR_LIPOPROTEIN"/>
    <property type="match status" value="1"/>
</dbReference>
<dbReference type="RefSeq" id="WP_284322688.1">
    <property type="nucleotide sequence ID" value="NZ_BSOB01000051.1"/>
</dbReference>
<evidence type="ECO:0000256" key="3">
    <source>
        <dbReference type="ARBA" id="ARBA00022485"/>
    </source>
</evidence>
<dbReference type="Pfam" id="PF01355">
    <property type="entry name" value="HIPIP"/>
    <property type="match status" value="1"/>
</dbReference>
<dbReference type="InterPro" id="IPR036369">
    <property type="entry name" value="HIPIP_sf"/>
</dbReference>
<dbReference type="PROSITE" id="PS51373">
    <property type="entry name" value="HIPIP"/>
    <property type="match status" value="1"/>
</dbReference>
<dbReference type="EMBL" id="BSOB01000051">
    <property type="protein sequence ID" value="GLQ95001.1"/>
    <property type="molecule type" value="Genomic_DNA"/>
</dbReference>
<proteinExistence type="inferred from homology"/>
<dbReference type="InterPro" id="IPR000170">
    <property type="entry name" value="High_potential_FeS_prot"/>
</dbReference>
<comment type="caution">
    <text evidence="10">The sequence shown here is derived from an EMBL/GenBank/DDBJ whole genome shotgun (WGS) entry which is preliminary data.</text>
</comment>
<feature type="domain" description="High potential iron-sulfur proteins family profile" evidence="9">
    <location>
        <begin position="36"/>
        <end position="110"/>
    </location>
</feature>
<reference evidence="11" key="1">
    <citation type="journal article" date="2019" name="Int. J. Syst. Evol. Microbiol.">
        <title>The Global Catalogue of Microorganisms (GCM) 10K type strain sequencing project: providing services to taxonomists for standard genome sequencing and annotation.</title>
        <authorList>
            <consortium name="The Broad Institute Genomics Platform"/>
            <consortium name="The Broad Institute Genome Sequencing Center for Infectious Disease"/>
            <person name="Wu L."/>
            <person name="Ma J."/>
        </authorList>
    </citation>
    <scope>NUCLEOTIDE SEQUENCE [LARGE SCALE GENOMIC DNA]</scope>
    <source>
        <strain evidence="11">NBRC 111980</strain>
    </source>
</reference>
<evidence type="ECO:0000256" key="7">
    <source>
        <dbReference type="ARBA" id="ARBA00023014"/>
    </source>
</evidence>
<evidence type="ECO:0000313" key="11">
    <source>
        <dbReference type="Proteomes" id="UP001156670"/>
    </source>
</evidence>
<evidence type="ECO:0000256" key="8">
    <source>
        <dbReference type="RuleBase" id="RU000620"/>
    </source>
</evidence>
<keyword evidence="2 8" id="KW-0813">Transport</keyword>
<keyword evidence="6 8" id="KW-0408">Iron</keyword>
<dbReference type="Proteomes" id="UP001156670">
    <property type="component" value="Unassembled WGS sequence"/>
</dbReference>
<dbReference type="SUPFAM" id="SSF57652">
    <property type="entry name" value="HIPIP (high potential iron protein)"/>
    <property type="match status" value="1"/>
</dbReference>
<comment type="function">
    <text evidence="1 8">Specific class of high-redox-potential 4Fe-4S ferredoxins. Functions in anaerobic electron transport in most purple and in some other photosynthetic bacteria and in at least one genus (Paracoccus) of halophilic, denitrifying bacteria.</text>
</comment>
<dbReference type="InterPro" id="IPR006311">
    <property type="entry name" value="TAT_signal"/>
</dbReference>
<evidence type="ECO:0000256" key="1">
    <source>
        <dbReference type="ARBA" id="ARBA00002137"/>
    </source>
</evidence>
<sequence>MSHREETFESRRRFLQLTAATALGACLGGWSLFTRAGDLPHLTITDPTAKAMNYVEDAGAANNALYKSGSICANCQFYHGPDVGYGTCQLFPGKAVNAKGWCTSYTSKKA</sequence>
<comment type="similarity">
    <text evidence="8">Belongs to the high-potential iron-sulfur protein (HiPIP) family.</text>
</comment>
<evidence type="ECO:0000256" key="6">
    <source>
        <dbReference type="ARBA" id="ARBA00023004"/>
    </source>
</evidence>
<protein>
    <recommendedName>
        <fullName evidence="8">High-potential iron-sulfur protein</fullName>
        <shortName evidence="8">HiPIP</shortName>
    </recommendedName>
</protein>
<evidence type="ECO:0000256" key="2">
    <source>
        <dbReference type="ARBA" id="ARBA00022448"/>
    </source>
</evidence>
<keyword evidence="4 8" id="KW-0479">Metal-binding</keyword>
<name>A0ABQ5XWU9_9GAMM</name>
<keyword evidence="3 8" id="KW-0004">4Fe-4S</keyword>
<accession>A0ABQ5XWU9</accession>
<evidence type="ECO:0000256" key="4">
    <source>
        <dbReference type="ARBA" id="ARBA00022723"/>
    </source>
</evidence>
<keyword evidence="7 8" id="KW-0411">Iron-sulfur</keyword>
<comment type="subunit">
    <text evidence="8">Homodimer.</text>
</comment>
<evidence type="ECO:0000256" key="5">
    <source>
        <dbReference type="ARBA" id="ARBA00022982"/>
    </source>
</evidence>
<gene>
    <name evidence="10" type="ORF">GCM10007901_39540</name>
</gene>
<dbReference type="Gene3D" id="4.10.490.10">
    <property type="entry name" value="High potential iron-sulphur protein"/>
    <property type="match status" value="1"/>
</dbReference>
<organism evidence="10 11">
    <name type="scientific">Dyella acidisoli</name>
    <dbReference type="NCBI Taxonomy" id="1867834"/>
    <lineage>
        <taxon>Bacteria</taxon>
        <taxon>Pseudomonadati</taxon>
        <taxon>Pseudomonadota</taxon>
        <taxon>Gammaproteobacteria</taxon>
        <taxon>Lysobacterales</taxon>
        <taxon>Rhodanobacteraceae</taxon>
        <taxon>Dyella</taxon>
    </lineage>
</organism>